<proteinExistence type="inferred from homology"/>
<evidence type="ECO:0000313" key="9">
    <source>
        <dbReference type="EMBL" id="TCS83721.1"/>
    </source>
</evidence>
<dbReference type="AlphaFoldDB" id="A0A4R3KKE6"/>
<evidence type="ECO:0000313" key="10">
    <source>
        <dbReference type="Proteomes" id="UP000295788"/>
    </source>
</evidence>
<evidence type="ECO:0000256" key="7">
    <source>
        <dbReference type="HAMAP-Rule" id="MF_00201"/>
    </source>
</evidence>
<evidence type="ECO:0000256" key="4">
    <source>
        <dbReference type="ARBA" id="ARBA00023172"/>
    </source>
</evidence>
<dbReference type="Gene3D" id="1.20.1440.120">
    <property type="entry name" value="Recombination protein O, C-terminal domain"/>
    <property type="match status" value="1"/>
</dbReference>
<evidence type="ECO:0000256" key="3">
    <source>
        <dbReference type="ARBA" id="ARBA00022763"/>
    </source>
</evidence>
<evidence type="ECO:0000256" key="2">
    <source>
        <dbReference type="ARBA" id="ARBA00021310"/>
    </source>
</evidence>
<dbReference type="InterPro" id="IPR042242">
    <property type="entry name" value="RecO_C"/>
</dbReference>
<accession>A0A4R3KKE6</accession>
<keyword evidence="5 7" id="KW-0234">DNA repair</keyword>
<keyword evidence="4 7" id="KW-0233">DNA recombination</keyword>
<dbReference type="Gene3D" id="2.40.50.140">
    <property type="entry name" value="Nucleic acid-binding proteins"/>
    <property type="match status" value="1"/>
</dbReference>
<gene>
    <name evidence="7" type="primary">recO</name>
    <name evidence="9" type="ORF">EDD72_10344</name>
</gene>
<organism evidence="9 10">
    <name type="scientific">Tepidibacillus fermentans</name>
    <dbReference type="NCBI Taxonomy" id="1281767"/>
    <lineage>
        <taxon>Bacteria</taxon>
        <taxon>Bacillati</taxon>
        <taxon>Bacillota</taxon>
        <taxon>Bacilli</taxon>
        <taxon>Bacillales</taxon>
        <taxon>Bacillaceae</taxon>
        <taxon>Tepidibacillus</taxon>
    </lineage>
</organism>
<dbReference type="EMBL" id="SMAB01000003">
    <property type="protein sequence ID" value="TCS83721.1"/>
    <property type="molecule type" value="Genomic_DNA"/>
</dbReference>
<dbReference type="OrthoDB" id="9797083at2"/>
<dbReference type="GO" id="GO:0006302">
    <property type="term" value="P:double-strand break repair"/>
    <property type="evidence" value="ECO:0007669"/>
    <property type="project" value="TreeGrafter"/>
</dbReference>
<dbReference type="NCBIfam" id="TIGR00613">
    <property type="entry name" value="reco"/>
    <property type="match status" value="1"/>
</dbReference>
<evidence type="ECO:0000256" key="6">
    <source>
        <dbReference type="ARBA" id="ARBA00033409"/>
    </source>
</evidence>
<feature type="domain" description="DNA replication/recombination mediator RecO N-terminal" evidence="8">
    <location>
        <begin position="1"/>
        <end position="78"/>
    </location>
</feature>
<evidence type="ECO:0000259" key="8">
    <source>
        <dbReference type="Pfam" id="PF11967"/>
    </source>
</evidence>
<dbReference type="InterPro" id="IPR012340">
    <property type="entry name" value="NA-bd_OB-fold"/>
</dbReference>
<evidence type="ECO:0000256" key="1">
    <source>
        <dbReference type="ARBA" id="ARBA00007452"/>
    </source>
</evidence>
<dbReference type="InterPro" id="IPR022572">
    <property type="entry name" value="DNA_rep/recomb_RecO_N"/>
</dbReference>
<dbReference type="InterPro" id="IPR037278">
    <property type="entry name" value="ARFGAP/RecO"/>
</dbReference>
<dbReference type="Pfam" id="PF11967">
    <property type="entry name" value="RecO_N"/>
    <property type="match status" value="1"/>
</dbReference>
<dbReference type="GO" id="GO:0006310">
    <property type="term" value="P:DNA recombination"/>
    <property type="evidence" value="ECO:0007669"/>
    <property type="project" value="UniProtKB-UniRule"/>
</dbReference>
<comment type="function">
    <text evidence="7">Involved in DNA repair and RecF pathway recombination.</text>
</comment>
<sequence>MLVRTEGIVIKTVDYGEGNKIITLFTETHGKVPLMARGAKKTKSRLSSVSQLFSYGDYTFFLTKSMGTLNHGEIIQSFTKIQQDIIKTAYAAYLVELTDKMTENLDPISYLYQQLLSSLKQIDEGKDPEIIIRIYELKILKISGYRPVLNQCVLCHSVDNLTRFSIVHGGVICDHHSDDSSIVLQEGTMKMLRLFEKIDIRRIGNTNVKASTKSQLQYVLRSFIEHHVGIQLKSQNFLDQLKQFE</sequence>
<comment type="caution">
    <text evidence="9">The sequence shown here is derived from an EMBL/GenBank/DDBJ whole genome shotgun (WGS) entry which is preliminary data.</text>
</comment>
<dbReference type="Proteomes" id="UP000295788">
    <property type="component" value="Unassembled WGS sequence"/>
</dbReference>
<dbReference type="Pfam" id="PF02565">
    <property type="entry name" value="RecO_C"/>
    <property type="match status" value="1"/>
</dbReference>
<dbReference type="PANTHER" id="PTHR33991:SF1">
    <property type="entry name" value="DNA REPAIR PROTEIN RECO"/>
    <property type="match status" value="1"/>
</dbReference>
<dbReference type="SUPFAM" id="SSF50249">
    <property type="entry name" value="Nucleic acid-binding proteins"/>
    <property type="match status" value="1"/>
</dbReference>
<dbReference type="HAMAP" id="MF_00201">
    <property type="entry name" value="RecO"/>
    <property type="match status" value="1"/>
</dbReference>
<reference evidence="9 10" key="1">
    <citation type="submission" date="2019-03" db="EMBL/GenBank/DDBJ databases">
        <title>Genomic Encyclopedia of Type Strains, Phase IV (KMG-IV): sequencing the most valuable type-strain genomes for metagenomic binning, comparative biology and taxonomic classification.</title>
        <authorList>
            <person name="Goeker M."/>
        </authorList>
    </citation>
    <scope>NUCLEOTIDE SEQUENCE [LARGE SCALE GENOMIC DNA]</scope>
    <source>
        <strain evidence="9 10">DSM 23802</strain>
    </source>
</reference>
<keyword evidence="3 7" id="KW-0227">DNA damage</keyword>
<evidence type="ECO:0000256" key="5">
    <source>
        <dbReference type="ARBA" id="ARBA00023204"/>
    </source>
</evidence>
<dbReference type="GO" id="GO:0043590">
    <property type="term" value="C:bacterial nucleoid"/>
    <property type="evidence" value="ECO:0007669"/>
    <property type="project" value="TreeGrafter"/>
</dbReference>
<dbReference type="PANTHER" id="PTHR33991">
    <property type="entry name" value="DNA REPAIR PROTEIN RECO"/>
    <property type="match status" value="1"/>
</dbReference>
<comment type="similarity">
    <text evidence="1 7">Belongs to the RecO family.</text>
</comment>
<keyword evidence="10" id="KW-1185">Reference proteome</keyword>
<dbReference type="SUPFAM" id="SSF57863">
    <property type="entry name" value="ArfGap/RecO-like zinc finger"/>
    <property type="match status" value="1"/>
</dbReference>
<protein>
    <recommendedName>
        <fullName evidence="2 7">DNA repair protein RecO</fullName>
    </recommendedName>
    <alternativeName>
        <fullName evidence="6 7">Recombination protein O</fullName>
    </alternativeName>
</protein>
<name>A0A4R3KKE6_9BACI</name>
<dbReference type="InterPro" id="IPR003717">
    <property type="entry name" value="RecO"/>
</dbReference>